<keyword evidence="1" id="KW-0808">Transferase</keyword>
<dbReference type="GO" id="GO:0004788">
    <property type="term" value="F:thiamine diphosphokinase activity"/>
    <property type="evidence" value="ECO:0007669"/>
    <property type="project" value="InterPro"/>
</dbReference>
<dbReference type="STRING" id="46835.A0A504YQ84"/>
<reference evidence="6 7" key="1">
    <citation type="submission" date="2019-04" db="EMBL/GenBank/DDBJ databases">
        <title>Annotation for the trematode Fasciola gigantica.</title>
        <authorList>
            <person name="Choi Y.-J."/>
        </authorList>
    </citation>
    <scope>NUCLEOTIDE SEQUENCE [LARGE SCALE GENOMIC DNA]</scope>
    <source>
        <strain evidence="6">Uganda_cow_1</strain>
    </source>
</reference>
<sequence>MLPNNLNPIVLTPLLVLSPATKKAVIFLNNQNGRMHHMFQTLWENASVVAFVDGFANLVHQGSYGKDYLPNFVTGDFDSITPETLAFYQSQESVSVIHTPDENETDFTKCLRIVNTFIEEKQVQLKSIIAAHISGGRLDHELSLIHTLFLAPRITTVPVYLVSDFCVSLLLYKGETVVNANTGYEGGHVGIIPIGKPSTVTTSGLQWNVYDEVLSFETTISTCNRIREPMFTVTCDEPVLLTMEYKLPDNTT</sequence>
<keyword evidence="7" id="KW-1185">Reference proteome</keyword>
<evidence type="ECO:0000259" key="5">
    <source>
        <dbReference type="SMART" id="SM00983"/>
    </source>
</evidence>
<protein>
    <submittedName>
        <fullName evidence="6">Thiamine pyrophosphokinase 1</fullName>
    </submittedName>
</protein>
<dbReference type="FunFam" id="2.60.120.320:FF:000001">
    <property type="entry name" value="Thiamine pyrophosphokinase"/>
    <property type="match status" value="1"/>
</dbReference>
<proteinExistence type="predicted"/>
<dbReference type="GO" id="GO:0006772">
    <property type="term" value="P:thiamine metabolic process"/>
    <property type="evidence" value="ECO:0007669"/>
    <property type="project" value="InterPro"/>
</dbReference>
<dbReference type="SUPFAM" id="SSF63999">
    <property type="entry name" value="Thiamin pyrophosphokinase, catalytic domain"/>
    <property type="match status" value="1"/>
</dbReference>
<dbReference type="InterPro" id="IPR006282">
    <property type="entry name" value="Thi_PPkinase"/>
</dbReference>
<dbReference type="InterPro" id="IPR007373">
    <property type="entry name" value="Thiamin_PyroPKinase_B1-bd"/>
</dbReference>
<dbReference type="OrthoDB" id="25149at2759"/>
<dbReference type="Gene3D" id="3.40.50.10240">
    <property type="entry name" value="Thiamin pyrophosphokinase, catalytic domain"/>
    <property type="match status" value="1"/>
</dbReference>
<dbReference type="GO" id="GO:0005524">
    <property type="term" value="F:ATP binding"/>
    <property type="evidence" value="ECO:0007669"/>
    <property type="project" value="UniProtKB-KW"/>
</dbReference>
<dbReference type="Pfam" id="PF04265">
    <property type="entry name" value="TPK_B1_binding"/>
    <property type="match status" value="1"/>
</dbReference>
<evidence type="ECO:0000313" key="7">
    <source>
        <dbReference type="Proteomes" id="UP000316759"/>
    </source>
</evidence>
<evidence type="ECO:0000256" key="1">
    <source>
        <dbReference type="ARBA" id="ARBA00022679"/>
    </source>
</evidence>
<keyword evidence="3 6" id="KW-0418">Kinase</keyword>
<dbReference type="CDD" id="cd07995">
    <property type="entry name" value="TPK"/>
    <property type="match status" value="1"/>
</dbReference>
<dbReference type="NCBIfam" id="TIGR01378">
    <property type="entry name" value="thi_PPkinase"/>
    <property type="match status" value="1"/>
</dbReference>
<dbReference type="SUPFAM" id="SSF63862">
    <property type="entry name" value="Thiamin pyrophosphokinase, substrate-binding domain"/>
    <property type="match status" value="1"/>
</dbReference>
<dbReference type="GO" id="GO:0030975">
    <property type="term" value="F:thiamine binding"/>
    <property type="evidence" value="ECO:0007669"/>
    <property type="project" value="InterPro"/>
</dbReference>
<dbReference type="Gene3D" id="2.60.120.320">
    <property type="entry name" value="Thiamin pyrophosphokinase, thiamin-binding domain"/>
    <property type="match status" value="1"/>
</dbReference>
<evidence type="ECO:0000256" key="3">
    <source>
        <dbReference type="ARBA" id="ARBA00022777"/>
    </source>
</evidence>
<dbReference type="GO" id="GO:0016301">
    <property type="term" value="F:kinase activity"/>
    <property type="evidence" value="ECO:0007669"/>
    <property type="project" value="UniProtKB-KW"/>
</dbReference>
<dbReference type="PANTHER" id="PTHR13622:SF8">
    <property type="entry name" value="THIAMIN PYROPHOSPHOKINASE 1"/>
    <property type="match status" value="1"/>
</dbReference>
<dbReference type="AlphaFoldDB" id="A0A504YQ84"/>
<accession>A0A504YQ84</accession>
<dbReference type="Pfam" id="PF04263">
    <property type="entry name" value="TPK_catalytic"/>
    <property type="match status" value="1"/>
</dbReference>
<evidence type="ECO:0000256" key="4">
    <source>
        <dbReference type="ARBA" id="ARBA00022840"/>
    </source>
</evidence>
<gene>
    <name evidence="6" type="ORF">FGIG_02921</name>
</gene>
<evidence type="ECO:0000313" key="6">
    <source>
        <dbReference type="EMBL" id="TPP60097.1"/>
    </source>
</evidence>
<dbReference type="GO" id="GO:0009229">
    <property type="term" value="P:thiamine diphosphate biosynthetic process"/>
    <property type="evidence" value="ECO:0007669"/>
    <property type="project" value="InterPro"/>
</dbReference>
<dbReference type="Proteomes" id="UP000316759">
    <property type="component" value="Unassembled WGS sequence"/>
</dbReference>
<dbReference type="PANTHER" id="PTHR13622">
    <property type="entry name" value="THIAMIN PYROPHOSPHOKINASE"/>
    <property type="match status" value="1"/>
</dbReference>
<organism evidence="6 7">
    <name type="scientific">Fasciola gigantica</name>
    <name type="common">Giant liver fluke</name>
    <dbReference type="NCBI Taxonomy" id="46835"/>
    <lineage>
        <taxon>Eukaryota</taxon>
        <taxon>Metazoa</taxon>
        <taxon>Spiralia</taxon>
        <taxon>Lophotrochozoa</taxon>
        <taxon>Platyhelminthes</taxon>
        <taxon>Trematoda</taxon>
        <taxon>Digenea</taxon>
        <taxon>Plagiorchiida</taxon>
        <taxon>Echinostomata</taxon>
        <taxon>Echinostomatoidea</taxon>
        <taxon>Fasciolidae</taxon>
        <taxon>Fasciola</taxon>
    </lineage>
</organism>
<dbReference type="SMART" id="SM00983">
    <property type="entry name" value="TPK_B1_binding"/>
    <property type="match status" value="1"/>
</dbReference>
<keyword evidence="2" id="KW-0547">Nucleotide-binding</keyword>
<dbReference type="InterPro" id="IPR036759">
    <property type="entry name" value="TPK_catalytic_sf"/>
</dbReference>
<dbReference type="InterPro" id="IPR036371">
    <property type="entry name" value="TPK_B1-bd_sf"/>
</dbReference>
<keyword evidence="4" id="KW-0067">ATP-binding</keyword>
<name>A0A504YQ84_FASGI</name>
<comment type="caution">
    <text evidence="6">The sequence shown here is derived from an EMBL/GenBank/DDBJ whole genome shotgun (WGS) entry which is preliminary data.</text>
</comment>
<feature type="domain" description="Thiamin pyrophosphokinase thiamin-binding" evidence="5">
    <location>
        <begin position="174"/>
        <end position="241"/>
    </location>
</feature>
<dbReference type="EMBL" id="SUNJ01009848">
    <property type="protein sequence ID" value="TPP60097.1"/>
    <property type="molecule type" value="Genomic_DNA"/>
</dbReference>
<dbReference type="InterPro" id="IPR007371">
    <property type="entry name" value="TPK_catalytic"/>
</dbReference>
<evidence type="ECO:0000256" key="2">
    <source>
        <dbReference type="ARBA" id="ARBA00022741"/>
    </source>
</evidence>